<dbReference type="RefSeq" id="XP_003056196.1">
    <property type="nucleotide sequence ID" value="XM_003056150.1"/>
</dbReference>
<dbReference type="Proteomes" id="UP000001876">
    <property type="component" value="Unassembled WGS sequence"/>
</dbReference>
<keyword evidence="1" id="KW-1133">Transmembrane helix</keyword>
<accession>C1MLN4</accession>
<protein>
    <submittedName>
        <fullName evidence="2">Predicted protein</fullName>
    </submittedName>
</protein>
<dbReference type="OMA" id="GAFALCY"/>
<feature type="transmembrane region" description="Helical" evidence="1">
    <location>
        <begin position="65"/>
        <end position="82"/>
    </location>
</feature>
<keyword evidence="1" id="KW-0812">Transmembrane</keyword>
<evidence type="ECO:0000313" key="3">
    <source>
        <dbReference type="Proteomes" id="UP000001876"/>
    </source>
</evidence>
<evidence type="ECO:0000313" key="2">
    <source>
        <dbReference type="EMBL" id="EEH59572.1"/>
    </source>
</evidence>
<keyword evidence="1" id="KW-0472">Membrane</keyword>
<sequence length="158" mass="16951">MATIVGVGVGVFVLTILMYVSVTQVLFLIADNFASYNASLRSTIHRMISILACYLGGGSRYSNQISFGTTTLFLLVAVILLVSPRGESNKSVIETEIEGYDDTVTHRALMLASMLMAMFVAGGGIVFSHLSSPVFSKPVDHQIDVLSLEKKGGSADIR</sequence>
<dbReference type="KEGG" id="mpp:MICPUCDRAFT_55777"/>
<proteinExistence type="predicted"/>
<gene>
    <name evidence="2" type="ORF">MICPUCDRAFT_55777</name>
</gene>
<dbReference type="EMBL" id="GG663736">
    <property type="protein sequence ID" value="EEH59572.1"/>
    <property type="molecule type" value="Genomic_DNA"/>
</dbReference>
<dbReference type="AlphaFoldDB" id="C1MLN4"/>
<dbReference type="GeneID" id="9682051"/>
<evidence type="ECO:0000256" key="1">
    <source>
        <dbReference type="SAM" id="Phobius"/>
    </source>
</evidence>
<keyword evidence="3" id="KW-1185">Reference proteome</keyword>
<name>C1MLN4_MICPC</name>
<feature type="transmembrane region" description="Helical" evidence="1">
    <location>
        <begin position="108"/>
        <end position="130"/>
    </location>
</feature>
<organism evidence="3">
    <name type="scientific">Micromonas pusilla (strain CCMP1545)</name>
    <name type="common">Picoplanktonic green alga</name>
    <dbReference type="NCBI Taxonomy" id="564608"/>
    <lineage>
        <taxon>Eukaryota</taxon>
        <taxon>Viridiplantae</taxon>
        <taxon>Chlorophyta</taxon>
        <taxon>Mamiellophyceae</taxon>
        <taxon>Mamiellales</taxon>
        <taxon>Mamiellaceae</taxon>
        <taxon>Micromonas</taxon>
    </lineage>
</organism>
<reference evidence="2 3" key="1">
    <citation type="journal article" date="2009" name="Science">
        <title>Green evolution and dynamic adaptations revealed by genomes of the marine picoeukaryotes Micromonas.</title>
        <authorList>
            <person name="Worden A.Z."/>
            <person name="Lee J.H."/>
            <person name="Mock T."/>
            <person name="Rouze P."/>
            <person name="Simmons M.P."/>
            <person name="Aerts A.L."/>
            <person name="Allen A.E."/>
            <person name="Cuvelier M.L."/>
            <person name="Derelle E."/>
            <person name="Everett M.V."/>
            <person name="Foulon E."/>
            <person name="Grimwood J."/>
            <person name="Gundlach H."/>
            <person name="Henrissat B."/>
            <person name="Napoli C."/>
            <person name="McDonald S.M."/>
            <person name="Parker M.S."/>
            <person name="Rombauts S."/>
            <person name="Salamov A."/>
            <person name="Von Dassow P."/>
            <person name="Badger J.H."/>
            <person name="Coutinho P.M."/>
            <person name="Demir E."/>
            <person name="Dubchak I."/>
            <person name="Gentemann C."/>
            <person name="Eikrem W."/>
            <person name="Gready J.E."/>
            <person name="John U."/>
            <person name="Lanier W."/>
            <person name="Lindquist E.A."/>
            <person name="Lucas S."/>
            <person name="Mayer K.F."/>
            <person name="Moreau H."/>
            <person name="Not F."/>
            <person name="Otillar R."/>
            <person name="Panaud O."/>
            <person name="Pangilinan J."/>
            <person name="Paulsen I."/>
            <person name="Piegu B."/>
            <person name="Poliakov A."/>
            <person name="Robbens S."/>
            <person name="Schmutz J."/>
            <person name="Toulza E."/>
            <person name="Wyss T."/>
            <person name="Zelensky A."/>
            <person name="Zhou K."/>
            <person name="Armbrust E.V."/>
            <person name="Bhattacharya D."/>
            <person name="Goodenough U.W."/>
            <person name="Van de Peer Y."/>
            <person name="Grigoriev I.V."/>
        </authorList>
    </citation>
    <scope>NUCLEOTIDE SEQUENCE [LARGE SCALE GENOMIC DNA]</scope>
    <source>
        <strain evidence="2 3">CCMP1545</strain>
    </source>
</reference>
<feature type="transmembrane region" description="Helical" evidence="1">
    <location>
        <begin position="7"/>
        <end position="30"/>
    </location>
</feature>